<gene>
    <name evidence="2" type="ORF">O181_012850</name>
</gene>
<accession>A0A9Q3BXW3</accession>
<feature type="region of interest" description="Disordered" evidence="1">
    <location>
        <begin position="1"/>
        <end position="52"/>
    </location>
</feature>
<comment type="caution">
    <text evidence="2">The sequence shown here is derived from an EMBL/GenBank/DDBJ whole genome shotgun (WGS) entry which is preliminary data.</text>
</comment>
<dbReference type="AlphaFoldDB" id="A0A9Q3BXW3"/>
<evidence type="ECO:0000313" key="2">
    <source>
        <dbReference type="EMBL" id="MBW0473135.1"/>
    </source>
</evidence>
<name>A0A9Q3BXW3_9BASI</name>
<feature type="region of interest" description="Disordered" evidence="1">
    <location>
        <begin position="109"/>
        <end position="145"/>
    </location>
</feature>
<organism evidence="2 3">
    <name type="scientific">Austropuccinia psidii MF-1</name>
    <dbReference type="NCBI Taxonomy" id="1389203"/>
    <lineage>
        <taxon>Eukaryota</taxon>
        <taxon>Fungi</taxon>
        <taxon>Dikarya</taxon>
        <taxon>Basidiomycota</taxon>
        <taxon>Pucciniomycotina</taxon>
        <taxon>Pucciniomycetes</taxon>
        <taxon>Pucciniales</taxon>
        <taxon>Sphaerophragmiaceae</taxon>
        <taxon>Austropuccinia</taxon>
    </lineage>
</organism>
<proteinExistence type="predicted"/>
<evidence type="ECO:0000313" key="3">
    <source>
        <dbReference type="Proteomes" id="UP000765509"/>
    </source>
</evidence>
<evidence type="ECO:0000256" key="1">
    <source>
        <dbReference type="SAM" id="MobiDB-lite"/>
    </source>
</evidence>
<dbReference type="EMBL" id="AVOT02003308">
    <property type="protein sequence ID" value="MBW0473135.1"/>
    <property type="molecule type" value="Genomic_DNA"/>
</dbReference>
<reference evidence="2" key="1">
    <citation type="submission" date="2021-03" db="EMBL/GenBank/DDBJ databases">
        <title>Draft genome sequence of rust myrtle Austropuccinia psidii MF-1, a brazilian biotype.</title>
        <authorList>
            <person name="Quecine M.C."/>
            <person name="Pachon D.M.R."/>
            <person name="Bonatelli M.L."/>
            <person name="Correr F.H."/>
            <person name="Franceschini L.M."/>
            <person name="Leite T.F."/>
            <person name="Margarido G.R.A."/>
            <person name="Almeida C.A."/>
            <person name="Ferrarezi J.A."/>
            <person name="Labate C.A."/>
        </authorList>
    </citation>
    <scope>NUCLEOTIDE SEQUENCE</scope>
    <source>
        <strain evidence="2">MF-1</strain>
    </source>
</reference>
<sequence length="145" mass="15765">MEDYPFGREFPALEAPTCDGTLGSRQADISRWSNVGEPIPTGERPIHSSSEFPISRINIQGSDEPDGEDVEVVPNSIDHQSSASPSQPSSRRFYSKVILSNPRNIQPVLSIIPSSTPPPSPNPSLVTPVRPSPIPHPRNSPMVTF</sequence>
<keyword evidence="3" id="KW-1185">Reference proteome</keyword>
<dbReference type="Proteomes" id="UP000765509">
    <property type="component" value="Unassembled WGS sequence"/>
</dbReference>
<protein>
    <submittedName>
        <fullName evidence="2">Uncharacterized protein</fullName>
    </submittedName>
</protein>